<dbReference type="NCBIfam" id="TIGR02788">
    <property type="entry name" value="VirB11"/>
    <property type="match status" value="1"/>
</dbReference>
<dbReference type="InterPro" id="IPR001482">
    <property type="entry name" value="T2SS/T4SS_dom"/>
</dbReference>
<dbReference type="InterPro" id="IPR014155">
    <property type="entry name" value="VirB11"/>
</dbReference>
<dbReference type="InterPro" id="IPR027417">
    <property type="entry name" value="P-loop_NTPase"/>
</dbReference>
<dbReference type="EMBL" id="JAWXXV010000001">
    <property type="protein sequence ID" value="MDX5986150.1"/>
    <property type="molecule type" value="Genomic_DNA"/>
</dbReference>
<dbReference type="RefSeq" id="WP_010406671.1">
    <property type="nucleotide sequence ID" value="NZ_JAWXXV010000001.1"/>
</dbReference>
<dbReference type="InterPro" id="IPR050921">
    <property type="entry name" value="T4SS_GSP_E_ATPase"/>
</dbReference>
<dbReference type="Gene3D" id="3.40.50.300">
    <property type="entry name" value="P-loop containing nucleotide triphosphate hydrolases"/>
    <property type="match status" value="1"/>
</dbReference>
<dbReference type="Gene3D" id="3.30.450.90">
    <property type="match status" value="1"/>
</dbReference>
<evidence type="ECO:0000259" key="2">
    <source>
        <dbReference type="SMART" id="SM00382"/>
    </source>
</evidence>
<dbReference type="Proteomes" id="UP001279660">
    <property type="component" value="Unassembled WGS sequence"/>
</dbReference>
<comment type="similarity">
    <text evidence="1">Belongs to the GSP E family.</text>
</comment>
<organism evidence="3 4">
    <name type="scientific">Sphingomonas echinoides</name>
    <dbReference type="NCBI Taxonomy" id="59803"/>
    <lineage>
        <taxon>Bacteria</taxon>
        <taxon>Pseudomonadati</taxon>
        <taxon>Pseudomonadota</taxon>
        <taxon>Alphaproteobacteria</taxon>
        <taxon>Sphingomonadales</taxon>
        <taxon>Sphingomonadaceae</taxon>
        <taxon>Sphingomonas</taxon>
    </lineage>
</organism>
<dbReference type="Pfam" id="PF00437">
    <property type="entry name" value="T2SSE"/>
    <property type="match status" value="1"/>
</dbReference>
<proteinExistence type="inferred from homology"/>
<name>A0ABU4PPS5_9SPHN</name>
<dbReference type="PANTHER" id="PTHR30486:SF6">
    <property type="entry name" value="TYPE IV PILUS RETRACTATION ATPASE PILT"/>
    <property type="match status" value="1"/>
</dbReference>
<keyword evidence="4" id="KW-1185">Reference proteome</keyword>
<gene>
    <name evidence="3" type="primary">virB11</name>
    <name evidence="3" type="ORF">SIL82_17975</name>
</gene>
<dbReference type="CDD" id="cd01130">
    <property type="entry name" value="VirB11-like_ATPase"/>
    <property type="match status" value="1"/>
</dbReference>
<sequence>MNALSPPGTYLDAYLRPLSPWLERGDVTDIYINVPGEIWVETLDGQSTRHPAPDLTESNLWRLATQIAAITHQGISREHPLVSATLPGGARVQIVAPPATRGALVMAIRRQVVRALSLADYEAGDAFATTAIGDTQHESAEDIALAALLEARQIGDFLRQAVRARKNILISGGTSTGKTTFLNALLKAVPERERLVLIEDTPEVEMTHPNSIGLIAVRGGQGEAQVEAEDLLKASLRLRPDRIILGELRGSEAFSFLRAVNSGHPGSITTVHADSPAAAIDQIALMVMQAGTSLGRGEIVRYVESVIDVSVQLVRGEGGRRVGRIVLRR</sequence>
<evidence type="ECO:0000313" key="3">
    <source>
        <dbReference type="EMBL" id="MDX5986150.1"/>
    </source>
</evidence>
<reference evidence="3 4" key="1">
    <citation type="submission" date="2023-11" db="EMBL/GenBank/DDBJ databases">
        <title>MicrobeMod: A computational toolkit for identifying prokaryotic methylation and restriction-modification with nanopore sequencing.</title>
        <authorList>
            <person name="Crits-Christoph A."/>
            <person name="Kang S.C."/>
            <person name="Lee H."/>
            <person name="Ostrov N."/>
        </authorList>
    </citation>
    <scope>NUCLEOTIDE SEQUENCE [LARGE SCALE GENOMIC DNA]</scope>
    <source>
        <strain evidence="3 4">ATCC 14820</strain>
    </source>
</reference>
<evidence type="ECO:0000313" key="4">
    <source>
        <dbReference type="Proteomes" id="UP001279660"/>
    </source>
</evidence>
<feature type="domain" description="AAA+ ATPase" evidence="2">
    <location>
        <begin position="164"/>
        <end position="313"/>
    </location>
</feature>
<evidence type="ECO:0000256" key="1">
    <source>
        <dbReference type="ARBA" id="ARBA00006611"/>
    </source>
</evidence>
<protein>
    <submittedName>
        <fullName evidence="3">P-type DNA transfer ATPase VirB11</fullName>
    </submittedName>
</protein>
<dbReference type="SUPFAM" id="SSF52540">
    <property type="entry name" value="P-loop containing nucleoside triphosphate hydrolases"/>
    <property type="match status" value="1"/>
</dbReference>
<dbReference type="InterPro" id="IPR003593">
    <property type="entry name" value="AAA+_ATPase"/>
</dbReference>
<comment type="caution">
    <text evidence="3">The sequence shown here is derived from an EMBL/GenBank/DDBJ whole genome shotgun (WGS) entry which is preliminary data.</text>
</comment>
<dbReference type="PANTHER" id="PTHR30486">
    <property type="entry name" value="TWITCHING MOTILITY PROTEIN PILT"/>
    <property type="match status" value="1"/>
</dbReference>
<accession>A0ABU4PPS5</accession>
<dbReference type="SMART" id="SM00382">
    <property type="entry name" value="AAA"/>
    <property type="match status" value="1"/>
</dbReference>